<comment type="caution">
    <text evidence="2">The sequence shown here is derived from an EMBL/GenBank/DDBJ whole genome shotgun (WGS) entry which is preliminary data.</text>
</comment>
<dbReference type="RefSeq" id="WP_248951383.1">
    <property type="nucleotide sequence ID" value="NZ_JAKILB010000014.1"/>
</dbReference>
<keyword evidence="3" id="KW-1185">Reference proteome</keyword>
<feature type="transmembrane region" description="Helical" evidence="1">
    <location>
        <begin position="63"/>
        <end position="83"/>
    </location>
</feature>
<keyword evidence="1" id="KW-1133">Transmembrane helix</keyword>
<protein>
    <submittedName>
        <fullName evidence="2">DUF58 domain-containing protein</fullName>
    </submittedName>
</protein>
<evidence type="ECO:0000313" key="3">
    <source>
        <dbReference type="Proteomes" id="UP001139293"/>
    </source>
</evidence>
<dbReference type="PANTHER" id="PTHR34351:SF1">
    <property type="entry name" value="SLR1927 PROTEIN"/>
    <property type="match status" value="1"/>
</dbReference>
<reference evidence="2" key="1">
    <citation type="submission" date="2022-01" db="EMBL/GenBank/DDBJ databases">
        <title>Whole genome-based taxonomy of the Shewanellaceae.</title>
        <authorList>
            <person name="Martin-Rodriguez A.J."/>
        </authorList>
    </citation>
    <scope>NUCLEOTIDE SEQUENCE</scope>
    <source>
        <strain evidence="2">KCTC 23973</strain>
    </source>
</reference>
<evidence type="ECO:0000256" key="1">
    <source>
        <dbReference type="SAM" id="Phobius"/>
    </source>
</evidence>
<gene>
    <name evidence="2" type="ORF">L2740_17615</name>
</gene>
<keyword evidence="1" id="KW-0472">Membrane</keyword>
<feature type="transmembrane region" description="Helical" evidence="1">
    <location>
        <begin position="34"/>
        <end position="57"/>
    </location>
</feature>
<dbReference type="Proteomes" id="UP001139293">
    <property type="component" value="Unassembled WGS sequence"/>
</dbReference>
<dbReference type="EMBL" id="JAKILB010000014">
    <property type="protein sequence ID" value="MCL1140352.1"/>
    <property type="molecule type" value="Genomic_DNA"/>
</dbReference>
<dbReference type="PANTHER" id="PTHR34351">
    <property type="entry name" value="SLR1927 PROTEIN-RELATED"/>
    <property type="match status" value="1"/>
</dbReference>
<proteinExistence type="predicted"/>
<organism evidence="2 3">
    <name type="scientific">Shewanella pneumatophori</name>
    <dbReference type="NCBI Taxonomy" id="314092"/>
    <lineage>
        <taxon>Bacteria</taxon>
        <taxon>Pseudomonadati</taxon>
        <taxon>Pseudomonadota</taxon>
        <taxon>Gammaproteobacteria</taxon>
        <taxon>Alteromonadales</taxon>
        <taxon>Shewanellaceae</taxon>
        <taxon>Shewanella</taxon>
    </lineage>
</organism>
<sequence>MQNRGKQKLQQGWLKWLSRRLPASKQITLSHKSIFILPSGFGIAWLVLVVLLFLLGTNYQNNLIMGLSFLLLSVFNTCIIYSYKNLAGLTLSSRQQSGHFAGSPIYYPIQLSSKRQAFEIQCQFKDQPLHSIKSVNNQQSQLLVTVDKVRRGINRPGRLKVESRYPLGLCRAWSNIDLDLSQLVFAEPIVDSNPVSFISKPGDEQEHSGKYVSGVDEFKGLKEYQTGEPLKQVAWKQWAQGRGMLTKEFEQPHGAPMWLALEDNADDIELALSHLAWHTEQLSQNNQVFGLTLSGQSIPPAHGEKHRLHVQTQLALFPRRSPARRPRK</sequence>
<accession>A0A9X1ZG19</accession>
<name>A0A9X1ZG19_9GAMM</name>
<evidence type="ECO:0000313" key="2">
    <source>
        <dbReference type="EMBL" id="MCL1140352.1"/>
    </source>
</evidence>
<dbReference type="AlphaFoldDB" id="A0A9X1ZG19"/>
<keyword evidence="1" id="KW-0812">Transmembrane</keyword>